<dbReference type="SUPFAM" id="SSF81301">
    <property type="entry name" value="Nucleotidyltransferase"/>
    <property type="match status" value="1"/>
</dbReference>
<evidence type="ECO:0000256" key="4">
    <source>
        <dbReference type="PIRNR" id="PIRNR000819"/>
    </source>
</evidence>
<dbReference type="GO" id="GO:0009012">
    <property type="term" value="F:aminoglycoside 3''-adenylyltransferase activity"/>
    <property type="evidence" value="ECO:0007669"/>
    <property type="project" value="UniProtKB-EC"/>
</dbReference>
<dbReference type="RefSeq" id="WP_066394528.1">
    <property type="nucleotide sequence ID" value="NZ_JAGIKZ010000001.1"/>
</dbReference>
<protein>
    <recommendedName>
        <fullName evidence="4">Spectinomycin 9-adenylyltransferase</fullName>
    </recommendedName>
</protein>
<evidence type="ECO:0000256" key="2">
    <source>
        <dbReference type="ARBA" id="ARBA00023251"/>
    </source>
</evidence>
<keyword evidence="4 7" id="KW-0548">Nucleotidyltransferase</keyword>
<dbReference type="Pfam" id="PF13427">
    <property type="entry name" value="AadA_C"/>
    <property type="match status" value="1"/>
</dbReference>
<evidence type="ECO:0000259" key="6">
    <source>
        <dbReference type="Pfam" id="PF13427"/>
    </source>
</evidence>
<dbReference type="Proteomes" id="UP001519293">
    <property type="component" value="Unassembled WGS sequence"/>
</dbReference>
<keyword evidence="2 4" id="KW-0046">Antibiotic resistance</keyword>
<dbReference type="Gene3D" id="3.30.460.10">
    <property type="entry name" value="Beta Polymerase, domain 2"/>
    <property type="match status" value="1"/>
</dbReference>
<evidence type="ECO:0000313" key="8">
    <source>
        <dbReference type="Proteomes" id="UP001519293"/>
    </source>
</evidence>
<organism evidence="7 8">
    <name type="scientific">Cytobacillus eiseniae</name>
    <dbReference type="NCBI Taxonomy" id="762947"/>
    <lineage>
        <taxon>Bacteria</taxon>
        <taxon>Bacillati</taxon>
        <taxon>Bacillota</taxon>
        <taxon>Bacilli</taxon>
        <taxon>Bacillales</taxon>
        <taxon>Bacillaceae</taxon>
        <taxon>Cytobacillus</taxon>
    </lineage>
</organism>
<feature type="domain" description="Polymerase nucleotidyl transferase" evidence="5">
    <location>
        <begin position="33"/>
        <end position="95"/>
    </location>
</feature>
<evidence type="ECO:0000259" key="5">
    <source>
        <dbReference type="Pfam" id="PF01909"/>
    </source>
</evidence>
<dbReference type="Pfam" id="PF01909">
    <property type="entry name" value="NTP_transf_2"/>
    <property type="match status" value="1"/>
</dbReference>
<feature type="domain" description="Adenylyltransferase AadA C-terminal" evidence="6">
    <location>
        <begin position="153"/>
        <end position="252"/>
    </location>
</feature>
<evidence type="ECO:0000256" key="1">
    <source>
        <dbReference type="ARBA" id="ARBA00022679"/>
    </source>
</evidence>
<dbReference type="InterPro" id="IPR024172">
    <property type="entry name" value="AadA/Aad9"/>
</dbReference>
<accession>A0ABS4R9X8</accession>
<gene>
    <name evidence="7" type="ORF">J2Z40_000247</name>
</gene>
<keyword evidence="4" id="KW-0067">ATP-binding</keyword>
<keyword evidence="1 4" id="KW-0808">Transferase</keyword>
<sequence length="266" mass="30727">MTNSSWESASNEIKYFVNQMLMKTKAILDNHFIGFYIHGSLALGGFNPKNSDIDMIVVTNDSPSSDQKGKLADLFLVYSNNPYPVEVSFLNSRQLSEWQHPSKFDFHYSEYWRPYYLRNQGNEAFPSTDPDLAAHITILNHAGICLEGKPIKEVFPPIPVSNYLSSIMNDFNDCLEQIEYNPIYCTLNLIRVYMYISEGEIVSKLHAGEWGLRNLPNEFIGLIKKVLTGYQSEDKNLYLDKIQLKAFSHYIHQKVMERELSLLKYN</sequence>
<comment type="catalytic activity">
    <reaction evidence="3 4">
        <text>spectinomycin + ATP = 9-O-adenylylspectinomycin + diphosphate</text>
        <dbReference type="Rhea" id="RHEA:63228"/>
        <dbReference type="ChEBI" id="CHEBI:30616"/>
        <dbReference type="ChEBI" id="CHEBI:33019"/>
        <dbReference type="ChEBI" id="CHEBI:146260"/>
        <dbReference type="ChEBI" id="CHEBI:146261"/>
    </reaction>
</comment>
<dbReference type="PIRSF" id="PIRSF000819">
    <property type="entry name" value="Streptomycin_3-adenylyltransf"/>
    <property type="match status" value="1"/>
</dbReference>
<keyword evidence="4" id="KW-0547">Nucleotide-binding</keyword>
<keyword evidence="8" id="KW-1185">Reference proteome</keyword>
<dbReference type="EMBL" id="JAGIKZ010000001">
    <property type="protein sequence ID" value="MBP2239694.1"/>
    <property type="molecule type" value="Genomic_DNA"/>
</dbReference>
<reference evidence="7 8" key="1">
    <citation type="submission" date="2021-03" db="EMBL/GenBank/DDBJ databases">
        <title>Genomic Encyclopedia of Type Strains, Phase IV (KMG-IV): sequencing the most valuable type-strain genomes for metagenomic binning, comparative biology and taxonomic classification.</title>
        <authorList>
            <person name="Goeker M."/>
        </authorList>
    </citation>
    <scope>NUCLEOTIDE SEQUENCE [LARGE SCALE GENOMIC DNA]</scope>
    <source>
        <strain evidence="7 8">DSM 26675</strain>
    </source>
</reference>
<name>A0ABS4R9X8_9BACI</name>
<proteinExistence type="predicted"/>
<dbReference type="InterPro" id="IPR043519">
    <property type="entry name" value="NT_sf"/>
</dbReference>
<comment type="caution">
    <text evidence="7">The sequence shown here is derived from an EMBL/GenBank/DDBJ whole genome shotgun (WGS) entry which is preliminary data.</text>
</comment>
<evidence type="ECO:0000313" key="7">
    <source>
        <dbReference type="EMBL" id="MBP2239694.1"/>
    </source>
</evidence>
<evidence type="ECO:0000256" key="3">
    <source>
        <dbReference type="ARBA" id="ARBA00047831"/>
    </source>
</evidence>
<dbReference type="InterPro" id="IPR002934">
    <property type="entry name" value="Polymerase_NTP_transf_dom"/>
</dbReference>
<dbReference type="InterPro" id="IPR025184">
    <property type="entry name" value="AadA_C"/>
</dbReference>